<feature type="repeat" description="PPR" evidence="3">
    <location>
        <begin position="325"/>
        <end position="359"/>
    </location>
</feature>
<sequence length="629" mass="69549">MTRPHPLFPYANKWLDLQNTTASWNARLRELARQRHFQEALNLYCQMLASGDSPNAFTFPFAFKSCASLSLPLAGSQLHGHVIKTGCEPEPFVQTSLISMYCKCSTIASARKVFDENHHSRNLAVCYNALIAGYSLNSRFSDAVLLFRQMRKEGVSVNAVTMLGLIPVCAGPIHLGFGTSLHACSVRFGLDGDLSVGNCLLTMYVRCGSVDFARKLFDGMPEKGLITWNAMISGYAQNGLAGHVLDLYRKMEFTGIVPDPVTLVGVLSSCAHLGAHAAGREVEQRIELSGFGFNPFLKNALINMYARCGNLVKARAIFDGMTEKNVISWTAIIAGYGMHGQGELAVQLFDEMISSDELPDGAAFVSVLSACSHAGLTEKGLYYFTAMERDYGLQPGPEHYSCVVDLLGRAGRLEEARKLIGSMSVEPDGAVWGALLGACKIHRNVELAELAFEKVIEFEPTNIGYYVLLSNIFSEAGNMEGILRVRVMMRERKLKKEPGCSYVEYQGRIHLFLAGDRTHPQAQEIYHMLDGLEDIIKRRGGSNDNDQESRNEELITGMGVHSEKLAIAFGLINTEPGTEITVIKNLRVCGDCHLFLKLVSEIVDRQLVVRDATRFHHFKNGVCSCKDYW</sequence>
<dbReference type="InterPro" id="IPR046849">
    <property type="entry name" value="E2_motif"/>
</dbReference>
<dbReference type="Pfam" id="PF01535">
    <property type="entry name" value="PPR"/>
    <property type="match status" value="2"/>
</dbReference>
<dbReference type="GO" id="GO:0009451">
    <property type="term" value="P:RNA modification"/>
    <property type="evidence" value="ECO:0007669"/>
    <property type="project" value="InterPro"/>
</dbReference>
<dbReference type="GO" id="GO:0003723">
    <property type="term" value="F:RNA binding"/>
    <property type="evidence" value="ECO:0007669"/>
    <property type="project" value="InterPro"/>
</dbReference>
<feature type="repeat" description="PPR" evidence="3">
    <location>
        <begin position="224"/>
        <end position="258"/>
    </location>
</feature>
<protein>
    <submittedName>
        <fullName evidence="5">Putative pentatricopeptide repeat-containing protein, mitochondrial</fullName>
    </submittedName>
</protein>
<proteinExistence type="inferred from homology"/>
<dbReference type="InterPro" id="IPR046848">
    <property type="entry name" value="E_motif"/>
</dbReference>
<dbReference type="InterPro" id="IPR046960">
    <property type="entry name" value="PPR_At4g14850-like_plant"/>
</dbReference>
<dbReference type="InterPro" id="IPR011990">
    <property type="entry name" value="TPR-like_helical_dom_sf"/>
</dbReference>
<dbReference type="PANTHER" id="PTHR24015">
    <property type="entry name" value="OS07G0578800 PROTEIN-RELATED"/>
    <property type="match status" value="1"/>
</dbReference>
<dbReference type="Pfam" id="PF20431">
    <property type="entry name" value="E_motif"/>
    <property type="match status" value="1"/>
</dbReference>
<dbReference type="InterPro" id="IPR032867">
    <property type="entry name" value="DYW_dom"/>
</dbReference>
<evidence type="ECO:0000256" key="3">
    <source>
        <dbReference type="PROSITE-ProRule" id="PRU00708"/>
    </source>
</evidence>
<feature type="repeat" description="PPR" evidence="3">
    <location>
        <begin position="123"/>
        <end position="157"/>
    </location>
</feature>
<dbReference type="EMBL" id="QGNW01001257">
    <property type="protein sequence ID" value="RVW48147.1"/>
    <property type="molecule type" value="Genomic_DNA"/>
</dbReference>
<keyword evidence="2" id="KW-0677">Repeat</keyword>
<organism evidence="5 6">
    <name type="scientific">Vitis vinifera</name>
    <name type="common">Grape</name>
    <dbReference type="NCBI Taxonomy" id="29760"/>
    <lineage>
        <taxon>Eukaryota</taxon>
        <taxon>Viridiplantae</taxon>
        <taxon>Streptophyta</taxon>
        <taxon>Embryophyta</taxon>
        <taxon>Tracheophyta</taxon>
        <taxon>Spermatophyta</taxon>
        <taxon>Magnoliopsida</taxon>
        <taxon>eudicotyledons</taxon>
        <taxon>Gunneridae</taxon>
        <taxon>Pentapetalae</taxon>
        <taxon>rosids</taxon>
        <taxon>Vitales</taxon>
        <taxon>Vitaceae</taxon>
        <taxon>Viteae</taxon>
        <taxon>Vitis</taxon>
    </lineage>
</organism>
<dbReference type="GO" id="GO:0008270">
    <property type="term" value="F:zinc ion binding"/>
    <property type="evidence" value="ECO:0007669"/>
    <property type="project" value="InterPro"/>
</dbReference>
<dbReference type="FunFam" id="1.25.40.10:FF:000378">
    <property type="entry name" value="Pentatricopeptide repeat-containing protein mitochondrial"/>
    <property type="match status" value="1"/>
</dbReference>
<evidence type="ECO:0000259" key="4">
    <source>
        <dbReference type="Pfam" id="PF14432"/>
    </source>
</evidence>
<dbReference type="OrthoDB" id="1487578at2759"/>
<feature type="domain" description="DYW" evidence="4">
    <location>
        <begin position="558"/>
        <end position="629"/>
    </location>
</feature>
<dbReference type="InterPro" id="IPR002885">
    <property type="entry name" value="PPR_rpt"/>
</dbReference>
<dbReference type="Pfam" id="PF14432">
    <property type="entry name" value="DYW_deaminase"/>
    <property type="match status" value="1"/>
</dbReference>
<gene>
    <name evidence="5" type="primary">PCMP-H52_4</name>
    <name evidence="5" type="ORF">CK203_073485</name>
</gene>
<evidence type="ECO:0000313" key="5">
    <source>
        <dbReference type="EMBL" id="RVW48147.1"/>
    </source>
</evidence>
<dbReference type="SMR" id="A0A438EKC5"/>
<evidence type="ECO:0000256" key="2">
    <source>
        <dbReference type="ARBA" id="ARBA00022737"/>
    </source>
</evidence>
<dbReference type="Gene3D" id="1.25.40.10">
    <property type="entry name" value="Tetratricopeptide repeat domain"/>
    <property type="match status" value="4"/>
</dbReference>
<dbReference type="PANTHER" id="PTHR24015:SF505">
    <property type="entry name" value="OS01G0819800 PROTEIN"/>
    <property type="match status" value="1"/>
</dbReference>
<accession>A0A438EKC5</accession>
<dbReference type="AlphaFoldDB" id="A0A438EKC5"/>
<dbReference type="FunFam" id="1.25.40.10:FF:000450">
    <property type="entry name" value="Putative pentatricopeptide repeat-containing protein"/>
    <property type="match status" value="1"/>
</dbReference>
<feature type="repeat" description="PPR" evidence="3">
    <location>
        <begin position="294"/>
        <end position="324"/>
    </location>
</feature>
<comment type="caution">
    <text evidence="5">The sequence shown here is derived from an EMBL/GenBank/DDBJ whole genome shotgun (WGS) entry which is preliminary data.</text>
</comment>
<evidence type="ECO:0000256" key="1">
    <source>
        <dbReference type="ARBA" id="ARBA00006643"/>
    </source>
</evidence>
<dbReference type="Pfam" id="PF20430">
    <property type="entry name" value="Eplus_motif"/>
    <property type="match status" value="1"/>
</dbReference>
<dbReference type="Pfam" id="PF13041">
    <property type="entry name" value="PPR_2"/>
    <property type="match status" value="3"/>
</dbReference>
<reference evidence="5 6" key="1">
    <citation type="journal article" date="2018" name="PLoS Genet.">
        <title>Population sequencing reveals clonal diversity and ancestral inbreeding in the grapevine cultivar Chardonnay.</title>
        <authorList>
            <person name="Roach M.J."/>
            <person name="Johnson D.L."/>
            <person name="Bohlmann J."/>
            <person name="van Vuuren H.J."/>
            <person name="Jones S.J."/>
            <person name="Pretorius I.S."/>
            <person name="Schmidt S.A."/>
            <person name="Borneman A.R."/>
        </authorList>
    </citation>
    <scope>NUCLEOTIDE SEQUENCE [LARGE SCALE GENOMIC DNA]</scope>
    <source>
        <strain evidence="6">cv. Chardonnay</strain>
        <tissue evidence="5">Leaf</tissue>
    </source>
</reference>
<dbReference type="NCBIfam" id="TIGR00756">
    <property type="entry name" value="PPR"/>
    <property type="match status" value="6"/>
</dbReference>
<evidence type="ECO:0000313" key="6">
    <source>
        <dbReference type="Proteomes" id="UP000288805"/>
    </source>
</evidence>
<feature type="repeat" description="PPR" evidence="3">
    <location>
        <begin position="20"/>
        <end position="54"/>
    </location>
</feature>
<name>A0A438EKC5_VITVI</name>
<dbReference type="Proteomes" id="UP000288805">
    <property type="component" value="Unassembled WGS sequence"/>
</dbReference>
<dbReference type="KEGG" id="vvi:100252733"/>
<dbReference type="FunFam" id="1.25.40.10:FF:000682">
    <property type="entry name" value="Pentatricopeptide repeat-containing protein At3g16610"/>
    <property type="match status" value="1"/>
</dbReference>
<dbReference type="PROSITE" id="PS51375">
    <property type="entry name" value="PPR"/>
    <property type="match status" value="5"/>
</dbReference>
<comment type="similarity">
    <text evidence="1">Belongs to the PPR family. PCMP-H subfamily.</text>
</comment>